<dbReference type="AlphaFoldDB" id="A0A4Y2JQD6"/>
<feature type="compositionally biased region" description="Polar residues" evidence="1">
    <location>
        <begin position="199"/>
        <end position="208"/>
    </location>
</feature>
<reference evidence="2 3" key="1">
    <citation type="journal article" date="2019" name="Sci. Rep.">
        <title>Orb-weaving spider Araneus ventricosus genome elucidates the spidroin gene catalogue.</title>
        <authorList>
            <person name="Kono N."/>
            <person name="Nakamura H."/>
            <person name="Ohtoshi R."/>
            <person name="Moran D.A.P."/>
            <person name="Shinohara A."/>
            <person name="Yoshida Y."/>
            <person name="Fujiwara M."/>
            <person name="Mori M."/>
            <person name="Tomita M."/>
            <person name="Arakawa K."/>
        </authorList>
    </citation>
    <scope>NUCLEOTIDE SEQUENCE [LARGE SCALE GENOMIC DNA]</scope>
</reference>
<keyword evidence="3" id="KW-1185">Reference proteome</keyword>
<name>A0A4Y2JQD6_ARAVE</name>
<evidence type="ECO:0000256" key="1">
    <source>
        <dbReference type="SAM" id="MobiDB-lite"/>
    </source>
</evidence>
<gene>
    <name evidence="2" type="ORF">AVEN_226584_1</name>
</gene>
<sequence length="208" mass="23568">MWCQAMSHMRAFPKFFVRSRSVKCKHHPSIKGDILRSQSADSKVPGMKLDSTKDPLCMLASCILNLTLSAKRPLSGVVRKFREEVPIEVSSSSSDHSSKMDTKNPFFLINRQKTTAWIRKKLINRWFRRETTALEKVNAYIAVILPSIKDIIPLPLPVQPYPWLLQPIVFTRDGIFKPLPSPKHFTSTSRSSLEASSTGGRSLQDLTD</sequence>
<dbReference type="EMBL" id="BGPR01003769">
    <property type="protein sequence ID" value="GBM92174.1"/>
    <property type="molecule type" value="Genomic_DNA"/>
</dbReference>
<comment type="caution">
    <text evidence="2">The sequence shown here is derived from an EMBL/GenBank/DDBJ whole genome shotgun (WGS) entry which is preliminary data.</text>
</comment>
<accession>A0A4Y2JQD6</accession>
<proteinExistence type="predicted"/>
<evidence type="ECO:0000313" key="3">
    <source>
        <dbReference type="Proteomes" id="UP000499080"/>
    </source>
</evidence>
<feature type="region of interest" description="Disordered" evidence="1">
    <location>
        <begin position="181"/>
        <end position="208"/>
    </location>
</feature>
<feature type="compositionally biased region" description="Low complexity" evidence="1">
    <location>
        <begin position="186"/>
        <end position="198"/>
    </location>
</feature>
<protein>
    <submittedName>
        <fullName evidence="2">Uncharacterized protein</fullName>
    </submittedName>
</protein>
<evidence type="ECO:0000313" key="2">
    <source>
        <dbReference type="EMBL" id="GBM92174.1"/>
    </source>
</evidence>
<organism evidence="2 3">
    <name type="scientific">Araneus ventricosus</name>
    <name type="common">Orbweaver spider</name>
    <name type="synonym">Epeira ventricosa</name>
    <dbReference type="NCBI Taxonomy" id="182803"/>
    <lineage>
        <taxon>Eukaryota</taxon>
        <taxon>Metazoa</taxon>
        <taxon>Ecdysozoa</taxon>
        <taxon>Arthropoda</taxon>
        <taxon>Chelicerata</taxon>
        <taxon>Arachnida</taxon>
        <taxon>Araneae</taxon>
        <taxon>Araneomorphae</taxon>
        <taxon>Entelegynae</taxon>
        <taxon>Araneoidea</taxon>
        <taxon>Araneidae</taxon>
        <taxon>Araneus</taxon>
    </lineage>
</organism>
<dbReference type="Proteomes" id="UP000499080">
    <property type="component" value="Unassembled WGS sequence"/>
</dbReference>